<organism evidence="2 3">
    <name type="scientific">Senna tora</name>
    <dbReference type="NCBI Taxonomy" id="362788"/>
    <lineage>
        <taxon>Eukaryota</taxon>
        <taxon>Viridiplantae</taxon>
        <taxon>Streptophyta</taxon>
        <taxon>Embryophyta</taxon>
        <taxon>Tracheophyta</taxon>
        <taxon>Spermatophyta</taxon>
        <taxon>Magnoliopsida</taxon>
        <taxon>eudicotyledons</taxon>
        <taxon>Gunneridae</taxon>
        <taxon>Pentapetalae</taxon>
        <taxon>rosids</taxon>
        <taxon>fabids</taxon>
        <taxon>Fabales</taxon>
        <taxon>Fabaceae</taxon>
        <taxon>Caesalpinioideae</taxon>
        <taxon>Cassia clade</taxon>
        <taxon>Senna</taxon>
    </lineage>
</organism>
<dbReference type="GO" id="GO:0003676">
    <property type="term" value="F:nucleic acid binding"/>
    <property type="evidence" value="ECO:0007669"/>
    <property type="project" value="InterPro"/>
</dbReference>
<feature type="domain" description="RNase H type-1" evidence="1">
    <location>
        <begin position="61"/>
        <end position="97"/>
    </location>
</feature>
<protein>
    <recommendedName>
        <fullName evidence="1">RNase H type-1 domain-containing protein</fullName>
    </recommendedName>
</protein>
<dbReference type="InterPro" id="IPR044730">
    <property type="entry name" value="RNase_H-like_dom_plant"/>
</dbReference>
<dbReference type="CDD" id="cd06222">
    <property type="entry name" value="RNase_H_like"/>
    <property type="match status" value="1"/>
</dbReference>
<dbReference type="OrthoDB" id="686025at2759"/>
<sequence>MHSSEGVGRRTHQFWNGWWSNGRNGGGINNHDPILHLGGEKQKEDDEGMCVGAFSSKILAMMEAIGIRKGIEVAQAGGITHLIIESDSKLVVVMLHSPCTHGSLGYGIALEIAWLE</sequence>
<reference evidence="2" key="1">
    <citation type="submission" date="2020-09" db="EMBL/GenBank/DDBJ databases">
        <title>Genome-Enabled Discovery of Anthraquinone Biosynthesis in Senna tora.</title>
        <authorList>
            <person name="Kang S.-H."/>
            <person name="Pandey R.P."/>
            <person name="Lee C.-M."/>
            <person name="Sim J.-S."/>
            <person name="Jeong J.-T."/>
            <person name="Choi B.-S."/>
            <person name="Jung M."/>
            <person name="Ginzburg D."/>
            <person name="Zhao K."/>
            <person name="Won S.Y."/>
            <person name="Oh T.-J."/>
            <person name="Yu Y."/>
            <person name="Kim N.-H."/>
            <person name="Lee O.R."/>
            <person name="Lee T.-H."/>
            <person name="Bashyal P."/>
            <person name="Kim T.-S."/>
            <person name="Lee W.-H."/>
            <person name="Kawkins C."/>
            <person name="Kim C.-K."/>
            <person name="Kim J.S."/>
            <person name="Ahn B.O."/>
            <person name="Rhee S.Y."/>
            <person name="Sohng J.K."/>
        </authorList>
    </citation>
    <scope>NUCLEOTIDE SEQUENCE</scope>
    <source>
        <tissue evidence="2">Leaf</tissue>
    </source>
</reference>
<proteinExistence type="predicted"/>
<evidence type="ECO:0000313" key="2">
    <source>
        <dbReference type="EMBL" id="KAF7818773.1"/>
    </source>
</evidence>
<dbReference type="GO" id="GO:0004523">
    <property type="term" value="F:RNA-DNA hybrid ribonuclease activity"/>
    <property type="evidence" value="ECO:0007669"/>
    <property type="project" value="InterPro"/>
</dbReference>
<evidence type="ECO:0000259" key="1">
    <source>
        <dbReference type="Pfam" id="PF13456"/>
    </source>
</evidence>
<keyword evidence="3" id="KW-1185">Reference proteome</keyword>
<accession>A0A834TAW8</accession>
<comment type="caution">
    <text evidence="2">The sequence shown here is derived from an EMBL/GenBank/DDBJ whole genome shotgun (WGS) entry which is preliminary data.</text>
</comment>
<dbReference type="AlphaFoldDB" id="A0A834TAW8"/>
<dbReference type="Proteomes" id="UP000634136">
    <property type="component" value="Unassembled WGS sequence"/>
</dbReference>
<name>A0A834TAW8_9FABA</name>
<evidence type="ECO:0000313" key="3">
    <source>
        <dbReference type="Proteomes" id="UP000634136"/>
    </source>
</evidence>
<dbReference type="EMBL" id="JAAIUW010000008">
    <property type="protein sequence ID" value="KAF7818773.1"/>
    <property type="molecule type" value="Genomic_DNA"/>
</dbReference>
<gene>
    <name evidence="2" type="ORF">G2W53_024228</name>
</gene>
<dbReference type="InterPro" id="IPR002156">
    <property type="entry name" value="RNaseH_domain"/>
</dbReference>
<dbReference type="Pfam" id="PF13456">
    <property type="entry name" value="RVT_3"/>
    <property type="match status" value="1"/>
</dbReference>